<dbReference type="Proteomes" id="UP001558850">
    <property type="component" value="Unassembled WGS sequence"/>
</dbReference>
<accession>A0ACC6TX89</accession>
<gene>
    <name evidence="1" type="ORF">AB4Y32_09080</name>
</gene>
<organism evidence="1 2">
    <name type="scientific">Paraburkholderia phymatum</name>
    <dbReference type="NCBI Taxonomy" id="148447"/>
    <lineage>
        <taxon>Bacteria</taxon>
        <taxon>Pseudomonadati</taxon>
        <taxon>Pseudomonadota</taxon>
        <taxon>Betaproteobacteria</taxon>
        <taxon>Burkholderiales</taxon>
        <taxon>Burkholderiaceae</taxon>
        <taxon>Paraburkholderia</taxon>
    </lineage>
</organism>
<evidence type="ECO:0000313" key="2">
    <source>
        <dbReference type="Proteomes" id="UP001558850"/>
    </source>
</evidence>
<sequence>MDTIDKFELAHGTFPIAFDRRWHCGVHLMPKMQVEKVHAIADGEVIAYRVCQRAYDGGSGRPDSNAGFVLLKHVTETGDGRGMTFYSLYMHLLDLGSYASIGADANLIPEFLRLPTASDARSIAPAESGTSRKVRRKQVLGWVGGCHGQSHLHFEIFMTRDDFDAYFDRTQPGNITTTHLCDNGCWGHTYFVIPVGRAFHALPPTADAQGKLHGIEFVRRQSGQNEQPLYVETYFQKGNRYTNVWGVSSDGRKNLLTETPICEKSYEYEMYKRVTALYPTCPSDGYDLLRFGRTLFTPIASSPAEDRSQTRESDQRETWVRVAFAAQQDGYIDISDTTIQKLSDANFPYFMGWQKISEANSPFNDDGLCDINALKNILRDAAVHQIPDEISSIDEYRKEDALVRYVRTTAGVRTKLRGFICEAPSEWDSTHNDERHKKLMNEGEFYYKNEAGYKKYIDLLRSFQFWDKTGLPTDQKLWFFHPLAFIRHFRKCEWLSKDELASTFPRYMFYSSTGNPRTAITTNNSTYAITKAEARNRIMHHSAALNACIRKYIGHDKKRTALFLAQILLETAQWRNPGGSKRLMHEWRFGQYSLANPATQYYTAFYGRGIMQLTWAGNYKAYGQYRSFPPHSGSYVERIPHIPPRIASASRHYSANPADGGELMVWSPRYDPDIVGEDPYSACDSGGFYWISKSFSEGMNINRVADREYSPSNVGLINRLVNGGGNGYYERQCYSAYILDVLGDAGDHYESQLITLPAPKSAVLANLLPPE</sequence>
<keyword evidence="2" id="KW-1185">Reference proteome</keyword>
<comment type="caution">
    <text evidence="1">The sequence shown here is derived from an EMBL/GenBank/DDBJ whole genome shotgun (WGS) entry which is preliminary data.</text>
</comment>
<dbReference type="EMBL" id="JBFRCH010000003">
    <property type="protein sequence ID" value="MEX3931952.1"/>
    <property type="molecule type" value="Genomic_DNA"/>
</dbReference>
<name>A0ACC6TX89_9BURK</name>
<evidence type="ECO:0000313" key="1">
    <source>
        <dbReference type="EMBL" id="MEX3931952.1"/>
    </source>
</evidence>
<reference evidence="1" key="1">
    <citation type="submission" date="2024-07" db="EMBL/GenBank/DDBJ databases">
        <title>A survey of Mimosa microsymbionts across Brazilian biomes reveals a high diversity of Paraburkholderia nodulating endemic species, but also that Cupriavidus is common as a symbiont of widespread species.</title>
        <authorList>
            <person name="Rouws L."/>
            <person name="Barauna A."/>
            <person name="Beukes C."/>
            <person name="Rouws J.R.C."/>
            <person name="De Faria S.M."/>
            <person name="Gross E."/>
            <person name="Bueno Dos Reis Junior F."/>
            <person name="Simon M.F."/>
            <person name="Maluk M."/>
            <person name="Odee D.W."/>
            <person name="Kenicer G."/>
            <person name="Young J.P.W."/>
            <person name="Reis V.M."/>
            <person name="Zilli J."/>
            <person name="James E.K."/>
        </authorList>
    </citation>
    <scope>NUCLEOTIDE SEQUENCE</scope>
    <source>
        <strain evidence="1">EG181B</strain>
    </source>
</reference>
<proteinExistence type="predicted"/>
<protein>
    <submittedName>
        <fullName evidence="1">Peptidase M23</fullName>
    </submittedName>
</protein>